<protein>
    <submittedName>
        <fullName evidence="2">Glycosyltransferase family 2 protein</fullName>
    </submittedName>
</protein>
<evidence type="ECO:0000313" key="3">
    <source>
        <dbReference type="Proteomes" id="UP001596415"/>
    </source>
</evidence>
<dbReference type="Pfam" id="PF00535">
    <property type="entry name" value="Glycos_transf_2"/>
    <property type="match status" value="1"/>
</dbReference>
<organism evidence="2 3">
    <name type="scientific">Jejudonia soesokkakensis</name>
    <dbReference type="NCBI Taxonomy" id="1323432"/>
    <lineage>
        <taxon>Bacteria</taxon>
        <taxon>Pseudomonadati</taxon>
        <taxon>Bacteroidota</taxon>
        <taxon>Flavobacteriia</taxon>
        <taxon>Flavobacteriales</taxon>
        <taxon>Flavobacteriaceae</taxon>
        <taxon>Jejudonia</taxon>
    </lineage>
</organism>
<dbReference type="PANTHER" id="PTHR22916:SF3">
    <property type="entry name" value="UDP-GLCNAC:BETAGAL BETA-1,3-N-ACETYLGLUCOSAMINYLTRANSFERASE-LIKE PROTEIN 1"/>
    <property type="match status" value="1"/>
</dbReference>
<dbReference type="PANTHER" id="PTHR22916">
    <property type="entry name" value="GLYCOSYLTRANSFERASE"/>
    <property type="match status" value="1"/>
</dbReference>
<sequence length="299" mass="34681">MSSPLVSVIIPTYNRPTFLKEAIDSVVGQTYVPIEILVIDDGSNINYAEEICNHYKNCTYLYKKNGGLSSARNFGIKKSNGAYIAFLDDDDFWRKDKIEKQVAILETHKEVDLVHSSAMVVTELGESTGNIIGASKTKVSKRSGNVFWNALGVWVVKSPTPLLRRTVFTKDLLFDETIKVGEDIDFYQRLFYRHQIYYIDEPLAFYREFDNPVRLSKQREKYIGIEKKMIANFREMGVHSPIILHKIKIRLAKQAVRNWNSVYPNDLIKINYLTLFLNPSKYIWEISDFYANRSKPRKQ</sequence>
<dbReference type="Proteomes" id="UP001596415">
    <property type="component" value="Unassembled WGS sequence"/>
</dbReference>
<dbReference type="SUPFAM" id="SSF53448">
    <property type="entry name" value="Nucleotide-diphospho-sugar transferases"/>
    <property type="match status" value="1"/>
</dbReference>
<evidence type="ECO:0000259" key="1">
    <source>
        <dbReference type="Pfam" id="PF00535"/>
    </source>
</evidence>
<comment type="caution">
    <text evidence="2">The sequence shown here is derived from an EMBL/GenBank/DDBJ whole genome shotgun (WGS) entry which is preliminary data.</text>
</comment>
<reference evidence="3" key="1">
    <citation type="journal article" date="2019" name="Int. J. Syst. Evol. Microbiol.">
        <title>The Global Catalogue of Microorganisms (GCM) 10K type strain sequencing project: providing services to taxonomists for standard genome sequencing and annotation.</title>
        <authorList>
            <consortium name="The Broad Institute Genomics Platform"/>
            <consortium name="The Broad Institute Genome Sequencing Center for Infectious Disease"/>
            <person name="Wu L."/>
            <person name="Ma J."/>
        </authorList>
    </citation>
    <scope>NUCLEOTIDE SEQUENCE [LARGE SCALE GENOMIC DNA]</scope>
    <source>
        <strain evidence="3">CGMCC 1.16306</strain>
    </source>
</reference>
<name>A0ABW2MTM3_9FLAO</name>
<feature type="domain" description="Glycosyltransferase 2-like" evidence="1">
    <location>
        <begin position="7"/>
        <end position="112"/>
    </location>
</feature>
<accession>A0ABW2MTM3</accession>
<gene>
    <name evidence="2" type="ORF">ACFQO1_04140</name>
</gene>
<dbReference type="Gene3D" id="3.90.550.10">
    <property type="entry name" value="Spore Coat Polysaccharide Biosynthesis Protein SpsA, Chain A"/>
    <property type="match status" value="1"/>
</dbReference>
<dbReference type="RefSeq" id="WP_380216705.1">
    <property type="nucleotide sequence ID" value="NZ_JBHTBN010000001.1"/>
</dbReference>
<keyword evidence="3" id="KW-1185">Reference proteome</keyword>
<dbReference type="InterPro" id="IPR029044">
    <property type="entry name" value="Nucleotide-diphossugar_trans"/>
</dbReference>
<evidence type="ECO:0000313" key="2">
    <source>
        <dbReference type="EMBL" id="MFC7356867.1"/>
    </source>
</evidence>
<dbReference type="EMBL" id="JBHTBN010000001">
    <property type="protein sequence ID" value="MFC7356867.1"/>
    <property type="molecule type" value="Genomic_DNA"/>
</dbReference>
<dbReference type="InterPro" id="IPR001173">
    <property type="entry name" value="Glyco_trans_2-like"/>
</dbReference>
<proteinExistence type="predicted"/>